<accession>A0A1R1MLA5</accession>
<evidence type="ECO:0000313" key="3">
    <source>
        <dbReference type="Proteomes" id="UP000187408"/>
    </source>
</evidence>
<organism evidence="2 3">
    <name type="scientific">Desulfurobacterium indicum</name>
    <dbReference type="NCBI Taxonomy" id="1914305"/>
    <lineage>
        <taxon>Bacteria</taxon>
        <taxon>Pseudomonadati</taxon>
        <taxon>Aquificota</taxon>
        <taxon>Aquificia</taxon>
        <taxon>Desulfurobacteriales</taxon>
        <taxon>Desulfurobacteriaceae</taxon>
        <taxon>Desulfurobacterium</taxon>
    </lineage>
</organism>
<feature type="domain" description="Helix-hairpin-helix DNA-binding motif class 1" evidence="1">
    <location>
        <begin position="3"/>
        <end position="22"/>
    </location>
</feature>
<dbReference type="RefSeq" id="WP_076712998.1">
    <property type="nucleotide sequence ID" value="NZ_MOEN01000015.1"/>
</dbReference>
<evidence type="ECO:0000313" key="2">
    <source>
        <dbReference type="EMBL" id="OMH40484.1"/>
    </source>
</evidence>
<dbReference type="InterPro" id="IPR010995">
    <property type="entry name" value="DNA_repair_Rad51/TF_NusA_a-hlx"/>
</dbReference>
<sequence length="135" mass="15078">MAKKITEIEGIGSAYAEKLAQIGITSVEELLEKGATAKGREEIAEKTGISKKVILNWVNRADLMRVKGIGEEYADLLEAAGVDSVPELARRNPENLYQKLKEVNEQKKLVRQIPSVKQIEKWIAQAKELPKKVTH</sequence>
<dbReference type="AlphaFoldDB" id="A0A1R1MLA5"/>
<name>A0A1R1MLA5_9BACT</name>
<dbReference type="Proteomes" id="UP000187408">
    <property type="component" value="Unassembled WGS sequence"/>
</dbReference>
<dbReference type="OrthoDB" id="9794786at2"/>
<reference evidence="2 3" key="1">
    <citation type="submission" date="2016-10" db="EMBL/GenBank/DDBJ databases">
        <title>Genome sequence of a sulfur-reducing bacterium Desulfurobacterium indicum K6013.</title>
        <authorList>
            <person name="Cao J."/>
            <person name="Shao Z."/>
            <person name="Alain K."/>
            <person name="Jebbar M."/>
        </authorList>
    </citation>
    <scope>NUCLEOTIDE SEQUENCE [LARGE SCALE GENOMIC DNA]</scope>
    <source>
        <strain evidence="2 3">K6013</strain>
    </source>
</reference>
<dbReference type="InterPro" id="IPR003583">
    <property type="entry name" value="Hlx-hairpin-Hlx_DNA-bd_motif"/>
</dbReference>
<comment type="caution">
    <text evidence="2">The sequence shown here is derived from an EMBL/GenBank/DDBJ whole genome shotgun (WGS) entry which is preliminary data.</text>
</comment>
<dbReference type="EMBL" id="MOEN01000015">
    <property type="protein sequence ID" value="OMH40484.1"/>
    <property type="molecule type" value="Genomic_DNA"/>
</dbReference>
<dbReference type="STRING" id="1914305.BLW93_04940"/>
<proteinExistence type="predicted"/>
<dbReference type="InterPro" id="IPR025567">
    <property type="entry name" value="DUF4332"/>
</dbReference>
<dbReference type="Gene3D" id="1.10.150.20">
    <property type="entry name" value="5' to 3' exonuclease, C-terminal subdomain"/>
    <property type="match status" value="2"/>
</dbReference>
<protein>
    <submittedName>
        <fullName evidence="2">Ferredoxin</fullName>
    </submittedName>
</protein>
<dbReference type="GO" id="GO:0003677">
    <property type="term" value="F:DNA binding"/>
    <property type="evidence" value="ECO:0007669"/>
    <property type="project" value="InterPro"/>
</dbReference>
<keyword evidence="3" id="KW-1185">Reference proteome</keyword>
<feature type="domain" description="Helix-hairpin-helix DNA-binding motif class 1" evidence="1">
    <location>
        <begin position="61"/>
        <end position="80"/>
    </location>
</feature>
<feature type="domain" description="Helix-hairpin-helix DNA-binding motif class 1" evidence="1">
    <location>
        <begin position="41"/>
        <end position="60"/>
    </location>
</feature>
<evidence type="ECO:0000259" key="1">
    <source>
        <dbReference type="SMART" id="SM00278"/>
    </source>
</evidence>
<dbReference type="Pfam" id="PF14229">
    <property type="entry name" value="DUF4332"/>
    <property type="match status" value="1"/>
</dbReference>
<gene>
    <name evidence="2" type="ORF">BLW93_04940</name>
</gene>
<dbReference type="SUPFAM" id="SSF47794">
    <property type="entry name" value="Rad51 N-terminal domain-like"/>
    <property type="match status" value="1"/>
</dbReference>
<dbReference type="GO" id="GO:0000166">
    <property type="term" value="F:nucleotide binding"/>
    <property type="evidence" value="ECO:0007669"/>
    <property type="project" value="InterPro"/>
</dbReference>
<dbReference type="GO" id="GO:0006281">
    <property type="term" value="P:DNA repair"/>
    <property type="evidence" value="ECO:0007669"/>
    <property type="project" value="InterPro"/>
</dbReference>
<dbReference type="SMART" id="SM00278">
    <property type="entry name" value="HhH1"/>
    <property type="match status" value="3"/>
</dbReference>